<gene>
    <name evidence="3" type="ORF">ACH49Z_17070</name>
</gene>
<protein>
    <submittedName>
        <fullName evidence="3">DUF1707 domain-containing protein</fullName>
    </submittedName>
</protein>
<evidence type="ECO:0000259" key="2">
    <source>
        <dbReference type="Pfam" id="PF08044"/>
    </source>
</evidence>
<comment type="caution">
    <text evidence="3">The sequence shown here is derived from an EMBL/GenBank/DDBJ whole genome shotgun (WGS) entry which is preliminary data.</text>
</comment>
<keyword evidence="4" id="KW-1185">Reference proteome</keyword>
<evidence type="ECO:0000313" key="4">
    <source>
        <dbReference type="Proteomes" id="UP001611494"/>
    </source>
</evidence>
<name>A0ABW7W1D9_9NOCA</name>
<accession>A0ABW7W1D9</accession>
<dbReference type="InterPro" id="IPR012551">
    <property type="entry name" value="DUF1707_SHOCT-like"/>
</dbReference>
<keyword evidence="1" id="KW-0812">Transmembrane</keyword>
<reference evidence="3 4" key="1">
    <citation type="submission" date="2024-10" db="EMBL/GenBank/DDBJ databases">
        <title>The Natural Products Discovery Center: Release of the First 8490 Sequenced Strains for Exploring Actinobacteria Biosynthetic Diversity.</title>
        <authorList>
            <person name="Kalkreuter E."/>
            <person name="Kautsar S.A."/>
            <person name="Yang D."/>
            <person name="Bader C.D."/>
            <person name="Teijaro C.N."/>
            <person name="Fluegel L."/>
            <person name="Davis C.M."/>
            <person name="Simpson J.R."/>
            <person name="Lauterbach L."/>
            <person name="Steele A.D."/>
            <person name="Gui C."/>
            <person name="Meng S."/>
            <person name="Li G."/>
            <person name="Viehrig K."/>
            <person name="Ye F."/>
            <person name="Su P."/>
            <person name="Kiefer A.F."/>
            <person name="Nichols A."/>
            <person name="Cepeda A.J."/>
            <person name="Yan W."/>
            <person name="Fan B."/>
            <person name="Jiang Y."/>
            <person name="Adhikari A."/>
            <person name="Zheng C.-J."/>
            <person name="Schuster L."/>
            <person name="Cowan T.M."/>
            <person name="Smanski M.J."/>
            <person name="Chevrette M.G."/>
            <person name="De Carvalho L.P.S."/>
            <person name="Shen B."/>
        </authorList>
    </citation>
    <scope>NUCLEOTIDE SEQUENCE [LARGE SCALE GENOMIC DNA]</scope>
    <source>
        <strain evidence="3 4">NPDC019377</strain>
    </source>
</reference>
<feature type="transmembrane region" description="Helical" evidence="1">
    <location>
        <begin position="79"/>
        <end position="99"/>
    </location>
</feature>
<feature type="domain" description="DUF1707" evidence="2">
    <location>
        <begin position="7"/>
        <end position="59"/>
    </location>
</feature>
<sequence>MAKREQVRARDSDRVEVCALLDAAAADGQLSAAEHSARTRSAMRAKYTAELDALIADLQIPGELAGAAILNRDRPARPWWVPVALLTAAAALGAVVGLARSEDAVDAAAAATEAAVAEAAADLTTGSGLALFVDSYRREFGDTIIDAATVFPDRILLQRLDRGEEKAYEFDGAEFTPETSGPSSYSEGRPIDLADIDLPAVAAVLAGAPATVKLPDGKVGHLGIGYELIAPEAAAPVIDIYVGDGGDRTGTVQLALDGTPQEVHPVD</sequence>
<keyword evidence="1" id="KW-0472">Membrane</keyword>
<organism evidence="3 4">
    <name type="scientific">Nocardia testacea</name>
    <dbReference type="NCBI Taxonomy" id="248551"/>
    <lineage>
        <taxon>Bacteria</taxon>
        <taxon>Bacillati</taxon>
        <taxon>Actinomycetota</taxon>
        <taxon>Actinomycetes</taxon>
        <taxon>Mycobacteriales</taxon>
        <taxon>Nocardiaceae</taxon>
        <taxon>Nocardia</taxon>
    </lineage>
</organism>
<proteinExistence type="predicted"/>
<evidence type="ECO:0000256" key="1">
    <source>
        <dbReference type="SAM" id="Phobius"/>
    </source>
</evidence>
<dbReference type="RefSeq" id="WP_397062774.1">
    <property type="nucleotide sequence ID" value="NZ_JBIRYL010000003.1"/>
</dbReference>
<keyword evidence="1" id="KW-1133">Transmembrane helix</keyword>
<dbReference type="EMBL" id="JBIRYL010000003">
    <property type="protein sequence ID" value="MFI2231558.1"/>
    <property type="molecule type" value="Genomic_DNA"/>
</dbReference>
<dbReference type="Pfam" id="PF08044">
    <property type="entry name" value="DUF1707"/>
    <property type="match status" value="1"/>
</dbReference>
<evidence type="ECO:0000313" key="3">
    <source>
        <dbReference type="EMBL" id="MFI2231558.1"/>
    </source>
</evidence>
<dbReference type="Proteomes" id="UP001611494">
    <property type="component" value="Unassembled WGS sequence"/>
</dbReference>